<dbReference type="SUPFAM" id="SSF55486">
    <property type="entry name" value="Metalloproteases ('zincins'), catalytic domain"/>
    <property type="match status" value="1"/>
</dbReference>
<accession>A0ABN6FR15</accession>
<protein>
    <recommendedName>
        <fullName evidence="4">VCBS repeat protein</fullName>
    </recommendedName>
</protein>
<reference evidence="2 3" key="1">
    <citation type="submission" date="2021-03" db="EMBL/GenBank/DDBJ databases">
        <title>Complete Genome Sequences of Two Lysobacter Strains Isolated from Sea Water (Lysobacter caseinilyticus) and Soil (Lysobacter helvus) in South Korea.</title>
        <authorList>
            <person name="Watanabe Y."/>
            <person name="Arakawa K."/>
        </authorList>
    </citation>
    <scope>NUCLEOTIDE SEQUENCE [LARGE SCALE GENOMIC DNA]</scope>
    <source>
        <strain evidence="2 3">KVB24</strain>
    </source>
</reference>
<dbReference type="SUPFAM" id="SSF69318">
    <property type="entry name" value="Integrin alpha N-terminal domain"/>
    <property type="match status" value="1"/>
</dbReference>
<evidence type="ECO:0000313" key="3">
    <source>
        <dbReference type="Proteomes" id="UP000681317"/>
    </source>
</evidence>
<organism evidence="2 3">
    <name type="scientific">Noviluteimonas caseinilytica</name>
    <dbReference type="NCBI Taxonomy" id="2675101"/>
    <lineage>
        <taxon>Bacteria</taxon>
        <taxon>Pseudomonadati</taxon>
        <taxon>Pseudomonadota</taxon>
        <taxon>Gammaproteobacteria</taxon>
        <taxon>Lysobacterales</taxon>
        <taxon>Lysobacteraceae</taxon>
        <taxon>Noviluteimonas</taxon>
    </lineage>
</organism>
<dbReference type="Proteomes" id="UP000681317">
    <property type="component" value="Chromosome"/>
</dbReference>
<dbReference type="Pfam" id="PF13517">
    <property type="entry name" value="FG-GAP_3"/>
    <property type="match status" value="2"/>
</dbReference>
<dbReference type="PANTHER" id="PTHR46580">
    <property type="entry name" value="SENSOR KINASE-RELATED"/>
    <property type="match status" value="1"/>
</dbReference>
<dbReference type="Gene3D" id="3.40.390.10">
    <property type="entry name" value="Collagenase (Catalytic Domain)"/>
    <property type="match status" value="1"/>
</dbReference>
<sequence length="785" mass="83827">MGSIARGQLPAAHARGIASLPDRGTLVAYPKATPIHDTAYTWRPVSISEDHAIAAIAKGELELTAPDGSPIRLRYSRHVEHADGNWTWIGSPAGATPGNEAIITFGPTAVFGTIPTRSGDTLRLTTIRGRTWMLETDGAMEARLGMTGADPSGRSDVRLPPRMAGARADAADMAMIRQARTASAVSGPLATANATTANASASTTVDLLVGYTPQFASRFGGTAGANTRITFLVDVANQAYGASQVDAALRLAGTLQVDYTEANSNSDALYDVTGVACTEQSNGSLNCDDKPVPAALAPLVAMREAVGADVVSLVRNYSSTAQQGCGIAWLAGAGQAGITATNDAPYGYSVVSDSNGDSGGAFPSNGTVCRDEALAHELGHNMGLQHDRETASDTDGVLQPEEYGVLPYSFGYRGGSASVYTVMAYGTTGLHKVRVFSNPNILCTWSGGPAAAPCGLADQADNARALRQTIPVVAAFRQAHTSHRNDYDGDGMADLLWHNVATGQNTIWGMIGLDRIWAAQVYREANTAWDVVASGDFNGDAHADVLWRNQVTGEDYVQLMNGTQVLAGSGMTARVSEPEWKLVARGDFDGDGKTDLYWRNTSNGLTAVWFMDGATLRNMSYVHRETDQAWTVVDTGDFNGDGYDDVLWRNTNTGENFVQFMQVTTVLPGSRATTTVNDFNWKIVAVNDFDGDGKDDIYWRNSVTGVNVLWKMDGATPTMQTSYTERDANWTIVNSGDYNGDNRADLVWRNVATGQVYMQLMSGATVLAGRELERVADLNWKIAGR</sequence>
<gene>
    <name evidence="2" type="ORF">LYSCAS_08630</name>
</gene>
<dbReference type="InterPro" id="IPR028994">
    <property type="entry name" value="Integrin_alpha_N"/>
</dbReference>
<proteinExistence type="predicted"/>
<dbReference type="EMBL" id="AP024545">
    <property type="protein sequence ID" value="BCT91839.1"/>
    <property type="molecule type" value="Genomic_DNA"/>
</dbReference>
<dbReference type="Gene3D" id="2.40.128.340">
    <property type="match status" value="2"/>
</dbReference>
<evidence type="ECO:0000313" key="2">
    <source>
        <dbReference type="EMBL" id="BCT91839.1"/>
    </source>
</evidence>
<keyword evidence="1" id="KW-0732">Signal</keyword>
<dbReference type="Pfam" id="PF13583">
    <property type="entry name" value="Reprolysin_4"/>
    <property type="match status" value="1"/>
</dbReference>
<keyword evidence="3" id="KW-1185">Reference proteome</keyword>
<evidence type="ECO:0008006" key="4">
    <source>
        <dbReference type="Google" id="ProtNLM"/>
    </source>
</evidence>
<dbReference type="InterPro" id="IPR013517">
    <property type="entry name" value="FG-GAP"/>
</dbReference>
<name>A0ABN6FR15_9GAMM</name>
<dbReference type="InterPro" id="IPR024079">
    <property type="entry name" value="MetalloPept_cat_dom_sf"/>
</dbReference>
<evidence type="ECO:0000256" key="1">
    <source>
        <dbReference type="ARBA" id="ARBA00022729"/>
    </source>
</evidence>
<dbReference type="PANTHER" id="PTHR46580:SF2">
    <property type="entry name" value="MAM DOMAIN-CONTAINING PROTEIN"/>
    <property type="match status" value="1"/>
</dbReference>